<dbReference type="Pfam" id="PF06003">
    <property type="entry name" value="SMN_Tudor"/>
    <property type="match status" value="1"/>
</dbReference>
<dbReference type="Pfam" id="PF20636">
    <property type="entry name" value="SMN_G2-BD"/>
    <property type="match status" value="1"/>
</dbReference>
<dbReference type="GO" id="GO:0008380">
    <property type="term" value="P:RNA splicing"/>
    <property type="evidence" value="ECO:0007669"/>
    <property type="project" value="UniProtKB-KW"/>
</dbReference>
<accession>A0A813XQR1</accession>
<feature type="domain" description="Tudor" evidence="9">
    <location>
        <begin position="112"/>
        <end position="175"/>
    </location>
</feature>
<evidence type="ECO:0000256" key="8">
    <source>
        <dbReference type="SAM" id="MobiDB-lite"/>
    </source>
</evidence>
<comment type="similarity">
    <text evidence="3">Belongs to the SMN family.</text>
</comment>
<evidence type="ECO:0000256" key="2">
    <source>
        <dbReference type="ARBA" id="ARBA00004408"/>
    </source>
</evidence>
<dbReference type="InterPro" id="IPR040424">
    <property type="entry name" value="Smn1"/>
</dbReference>
<dbReference type="Gene3D" id="3.40.190.10">
    <property type="entry name" value="Periplasmic binding protein-like II"/>
    <property type="match status" value="1"/>
</dbReference>
<name>A0A813XQR1_9BILA</name>
<feature type="region of interest" description="Disordered" evidence="8">
    <location>
        <begin position="1"/>
        <end position="26"/>
    </location>
</feature>
<dbReference type="InterPro" id="IPR010304">
    <property type="entry name" value="SMN_Tudor"/>
</dbReference>
<dbReference type="InterPro" id="IPR047313">
    <property type="entry name" value="SMN_C"/>
</dbReference>
<keyword evidence="4" id="KW-0507">mRNA processing</keyword>
<feature type="compositionally biased region" description="Acidic residues" evidence="8">
    <location>
        <begin position="61"/>
        <end position="95"/>
    </location>
</feature>
<dbReference type="PROSITE" id="PS50304">
    <property type="entry name" value="TUDOR"/>
    <property type="match status" value="1"/>
</dbReference>
<keyword evidence="5" id="KW-0508">mRNA splicing</keyword>
<dbReference type="GO" id="GO:0006397">
    <property type="term" value="P:mRNA processing"/>
    <property type="evidence" value="ECO:0007669"/>
    <property type="project" value="UniProtKB-KW"/>
</dbReference>
<dbReference type="InterPro" id="IPR002999">
    <property type="entry name" value="Tudor"/>
</dbReference>
<proteinExistence type="inferred from homology"/>
<comment type="caution">
    <text evidence="10">The sequence shown here is derived from an EMBL/GenBank/DDBJ whole genome shotgun (WGS) entry which is preliminary data.</text>
</comment>
<dbReference type="InterPro" id="IPR049481">
    <property type="entry name" value="SMN_G2-BD"/>
</dbReference>
<evidence type="ECO:0000256" key="1">
    <source>
        <dbReference type="ARBA" id="ARBA00004216"/>
    </source>
</evidence>
<dbReference type="GO" id="GO:0097504">
    <property type="term" value="C:Gemini of Cajal bodies"/>
    <property type="evidence" value="ECO:0007669"/>
    <property type="project" value="UniProtKB-SubCell"/>
</dbReference>
<evidence type="ECO:0000259" key="9">
    <source>
        <dbReference type="PROSITE" id="PS50304"/>
    </source>
</evidence>
<dbReference type="SUPFAM" id="SSF63748">
    <property type="entry name" value="Tudor/PWWP/MBT"/>
    <property type="match status" value="1"/>
</dbReference>
<evidence type="ECO:0000256" key="3">
    <source>
        <dbReference type="ARBA" id="ARBA00005371"/>
    </source>
</evidence>
<evidence type="ECO:0000256" key="4">
    <source>
        <dbReference type="ARBA" id="ARBA00022664"/>
    </source>
</evidence>
<keyword evidence="11" id="KW-1185">Reference proteome</keyword>
<feature type="region of interest" description="Disordered" evidence="8">
    <location>
        <begin position="45"/>
        <end position="104"/>
    </location>
</feature>
<evidence type="ECO:0000256" key="7">
    <source>
        <dbReference type="ARBA" id="ARBA00034695"/>
    </source>
</evidence>
<gene>
    <name evidence="10" type="ORF">OXX778_LOCUS9959</name>
</gene>
<comment type="subcellular location">
    <subcellularLocation>
        <location evidence="1">Cytoplasm</location>
        <location evidence="1">Myofibril</location>
        <location evidence="1">Sarcomere</location>
        <location evidence="1">Z line</location>
    </subcellularLocation>
    <subcellularLocation>
        <location evidence="2">Nucleus</location>
        <location evidence="2">Cajal body</location>
    </subcellularLocation>
    <subcellularLocation>
        <location evidence="7">Nucleus</location>
        <location evidence="7">Gem</location>
    </subcellularLocation>
</comment>
<dbReference type="GO" id="GO:0003723">
    <property type="term" value="F:RNA binding"/>
    <property type="evidence" value="ECO:0007669"/>
    <property type="project" value="InterPro"/>
</dbReference>
<evidence type="ECO:0000256" key="6">
    <source>
        <dbReference type="ARBA" id="ARBA00023242"/>
    </source>
</evidence>
<evidence type="ECO:0000313" key="10">
    <source>
        <dbReference type="EMBL" id="CAF0871602.1"/>
    </source>
</evidence>
<sequence>MEQKNNKENVLFSRKNPNENSEDVWDDRALIRAYEKSIRKIKQEISKKTVDNQEEKIPNDLDLDEEDDDEEEYEEENEFEEENEGYYDEDEEEEQGSINAEVNDLKKRDPNDWKLEDLCMAIYSKDGLLYPANIIRIFQDENNRKKCIVKYLYYMNEEEKFIDEIYEFIPKKYKNLESNKIQLSEEKSKISEKMKPVIQDTVSIQMPPPPMPFDILKQTKGNVDENDALHSMLLSWYMNGYHTGYYLGLKQAKEKSN</sequence>
<protein>
    <recommendedName>
        <fullName evidence="9">Tudor domain-containing protein</fullName>
    </recommendedName>
</protein>
<dbReference type="GO" id="GO:0030018">
    <property type="term" value="C:Z disc"/>
    <property type="evidence" value="ECO:0007669"/>
    <property type="project" value="UniProtKB-SubCell"/>
</dbReference>
<reference evidence="10" key="1">
    <citation type="submission" date="2021-02" db="EMBL/GenBank/DDBJ databases">
        <authorList>
            <person name="Nowell W R."/>
        </authorList>
    </citation>
    <scope>NUCLEOTIDE SEQUENCE</scope>
    <source>
        <strain evidence="10">Ploen Becks lab</strain>
    </source>
</reference>
<dbReference type="EMBL" id="CAJNOC010001523">
    <property type="protein sequence ID" value="CAF0871602.1"/>
    <property type="molecule type" value="Genomic_DNA"/>
</dbReference>
<evidence type="ECO:0000313" key="11">
    <source>
        <dbReference type="Proteomes" id="UP000663879"/>
    </source>
</evidence>
<dbReference type="CDD" id="cd22852">
    <property type="entry name" value="SMN_C"/>
    <property type="match status" value="1"/>
</dbReference>
<organism evidence="10 11">
    <name type="scientific">Brachionus calyciflorus</name>
    <dbReference type="NCBI Taxonomy" id="104777"/>
    <lineage>
        <taxon>Eukaryota</taxon>
        <taxon>Metazoa</taxon>
        <taxon>Spiralia</taxon>
        <taxon>Gnathifera</taxon>
        <taxon>Rotifera</taxon>
        <taxon>Eurotatoria</taxon>
        <taxon>Monogononta</taxon>
        <taxon>Pseudotrocha</taxon>
        <taxon>Ploima</taxon>
        <taxon>Brachionidae</taxon>
        <taxon>Brachionus</taxon>
    </lineage>
</organism>
<dbReference type="GO" id="GO:0015030">
    <property type="term" value="C:Cajal body"/>
    <property type="evidence" value="ECO:0007669"/>
    <property type="project" value="UniProtKB-SubCell"/>
</dbReference>
<dbReference type="Proteomes" id="UP000663879">
    <property type="component" value="Unassembled WGS sequence"/>
</dbReference>
<dbReference type="Pfam" id="PF20635">
    <property type="entry name" value="SMN_YG-box"/>
    <property type="match status" value="1"/>
</dbReference>
<dbReference type="SMART" id="SM00333">
    <property type="entry name" value="TUDOR"/>
    <property type="match status" value="1"/>
</dbReference>
<dbReference type="Gene3D" id="2.30.30.140">
    <property type="match status" value="1"/>
</dbReference>
<dbReference type="PANTHER" id="PTHR39267:SF1">
    <property type="entry name" value="SURVIVAL MOTOR NEURON PROTEIN"/>
    <property type="match status" value="1"/>
</dbReference>
<dbReference type="PANTHER" id="PTHR39267">
    <property type="entry name" value="SURVIVAL MOTOR NEURON-LIKE PROTEIN 1"/>
    <property type="match status" value="1"/>
</dbReference>
<keyword evidence="6" id="KW-0539">Nucleus</keyword>
<feature type="compositionally biased region" description="Basic and acidic residues" evidence="8">
    <location>
        <begin position="45"/>
        <end position="59"/>
    </location>
</feature>
<evidence type="ECO:0000256" key="5">
    <source>
        <dbReference type="ARBA" id="ARBA00023187"/>
    </source>
</evidence>
<dbReference type="OrthoDB" id="197400at2759"/>
<dbReference type="AlphaFoldDB" id="A0A813XQR1"/>